<dbReference type="CDD" id="cd04301">
    <property type="entry name" value="NAT_SF"/>
    <property type="match status" value="1"/>
</dbReference>
<dbReference type="RefSeq" id="WP_027845083.1">
    <property type="nucleotide sequence ID" value="NZ_LMTZ01000100.1"/>
</dbReference>
<evidence type="ECO:0000313" key="3">
    <source>
        <dbReference type="EMBL" id="KST66060.1"/>
    </source>
</evidence>
<feature type="domain" description="N-acetyltransferase" evidence="1">
    <location>
        <begin position="38"/>
        <end position="216"/>
    </location>
</feature>
<dbReference type="InterPro" id="IPR016181">
    <property type="entry name" value="Acyl_CoA_acyltransferase"/>
</dbReference>
<dbReference type="InterPro" id="IPR000182">
    <property type="entry name" value="GNAT_dom"/>
</dbReference>
<comment type="caution">
    <text evidence="2">The sequence shown here is derived from an EMBL/GenBank/DDBJ whole genome shotgun (WGS) entry which is preliminary data.</text>
</comment>
<proteinExistence type="predicted"/>
<dbReference type="SUPFAM" id="SSF55729">
    <property type="entry name" value="Acyl-CoA N-acyltransferases (Nat)"/>
    <property type="match status" value="1"/>
</dbReference>
<dbReference type="Proteomes" id="UP000053372">
    <property type="component" value="Unassembled WGS sequence"/>
</dbReference>
<name>A0A0V7ZLT3_9CYAN</name>
<accession>A0A0V7ZLT3</accession>
<dbReference type="EMBL" id="LMTZ01000107">
    <property type="protein sequence ID" value="KST65552.1"/>
    <property type="molecule type" value="Genomic_DNA"/>
</dbReference>
<dbReference type="Gene3D" id="3.40.630.30">
    <property type="match status" value="1"/>
</dbReference>
<dbReference type="Pfam" id="PF00583">
    <property type="entry name" value="Acetyltransf_1"/>
    <property type="match status" value="1"/>
</dbReference>
<dbReference type="GO" id="GO:0008080">
    <property type="term" value="F:N-acetyltransferase activity"/>
    <property type="evidence" value="ECO:0007669"/>
    <property type="project" value="TreeGrafter"/>
</dbReference>
<reference evidence="2 4" key="1">
    <citation type="journal article" date="2015" name="Genome Announc.">
        <title>Draft Genome of the Euendolithic (true boring) Cyanobacterium Mastigocoleus testarum strain BC008.</title>
        <authorList>
            <person name="Guida B.S."/>
            <person name="Garcia-Pichel F."/>
        </authorList>
    </citation>
    <scope>NUCLEOTIDE SEQUENCE [LARGE SCALE GENOMIC DNA]</scope>
    <source>
        <strain evidence="2 4">BC008</strain>
    </source>
</reference>
<evidence type="ECO:0000259" key="1">
    <source>
        <dbReference type="PROSITE" id="PS51186"/>
    </source>
</evidence>
<evidence type="ECO:0000313" key="4">
    <source>
        <dbReference type="Proteomes" id="UP000053372"/>
    </source>
</evidence>
<organism evidence="2 4">
    <name type="scientific">Mastigocoleus testarum BC008</name>
    <dbReference type="NCBI Taxonomy" id="371196"/>
    <lineage>
        <taxon>Bacteria</taxon>
        <taxon>Bacillati</taxon>
        <taxon>Cyanobacteriota</taxon>
        <taxon>Cyanophyceae</taxon>
        <taxon>Nostocales</taxon>
        <taxon>Hapalosiphonaceae</taxon>
        <taxon>Mastigocoleus</taxon>
    </lineage>
</organism>
<dbReference type="PROSITE" id="PS51186">
    <property type="entry name" value="GNAT"/>
    <property type="match status" value="1"/>
</dbReference>
<gene>
    <name evidence="3" type="ORF">BC008_24080</name>
    <name evidence="2" type="ORF">BC008_42280</name>
</gene>
<dbReference type="AlphaFoldDB" id="A0A0V7ZLT3"/>
<sequence>MTSLLEANNVTYEPFSINLLEPTALVVGQAFSGSDPIAVVQELSVQDFYEYILLLGEWLAELGLSIIAKDKESEQVIGALIAADFASEPPLEMGKISDKFAPIFHMFESLDNTYKQDKQIQFGKYLHLYMLAVSPQHRGKGIAQNLVSTTLEYGKKEGYKFAVTEAANQTSQHIFGKAGLIPRCKAMYSNFTYNDKRVFEVISDKGGTFLMDKHLNS</sequence>
<dbReference type="PANTHER" id="PTHR20905">
    <property type="entry name" value="N-ACETYLTRANSFERASE-RELATED"/>
    <property type="match status" value="1"/>
</dbReference>
<protein>
    <recommendedName>
        <fullName evidence="1">N-acetyltransferase domain-containing protein</fullName>
    </recommendedName>
</protein>
<dbReference type="PANTHER" id="PTHR20905:SF1">
    <property type="entry name" value="AT07410P-RELATED"/>
    <property type="match status" value="1"/>
</dbReference>
<evidence type="ECO:0000313" key="2">
    <source>
        <dbReference type="EMBL" id="KST65552.1"/>
    </source>
</evidence>
<keyword evidence="4" id="KW-1185">Reference proteome</keyword>
<dbReference type="EMBL" id="LMTZ01000100">
    <property type="protein sequence ID" value="KST66060.1"/>
    <property type="molecule type" value="Genomic_DNA"/>
</dbReference>